<organism evidence="1">
    <name type="scientific">Sesamum angustifolium</name>
    <dbReference type="NCBI Taxonomy" id="2727405"/>
    <lineage>
        <taxon>Eukaryota</taxon>
        <taxon>Viridiplantae</taxon>
        <taxon>Streptophyta</taxon>
        <taxon>Embryophyta</taxon>
        <taxon>Tracheophyta</taxon>
        <taxon>Spermatophyta</taxon>
        <taxon>Magnoliopsida</taxon>
        <taxon>eudicotyledons</taxon>
        <taxon>Gunneridae</taxon>
        <taxon>Pentapetalae</taxon>
        <taxon>asterids</taxon>
        <taxon>lamiids</taxon>
        <taxon>Lamiales</taxon>
        <taxon>Pedaliaceae</taxon>
        <taxon>Sesamum</taxon>
    </lineage>
</organism>
<accession>A0AAW2QT73</accession>
<gene>
    <name evidence="1" type="ORF">Sangu_0436800</name>
</gene>
<evidence type="ECO:0000313" key="1">
    <source>
        <dbReference type="EMBL" id="KAL0371187.1"/>
    </source>
</evidence>
<protein>
    <submittedName>
        <fullName evidence="1">Uncharacterized protein</fullName>
    </submittedName>
</protein>
<reference evidence="1" key="2">
    <citation type="journal article" date="2024" name="Plant">
        <title>Genomic evolution and insights into agronomic trait innovations of Sesamum species.</title>
        <authorList>
            <person name="Miao H."/>
            <person name="Wang L."/>
            <person name="Qu L."/>
            <person name="Liu H."/>
            <person name="Sun Y."/>
            <person name="Le M."/>
            <person name="Wang Q."/>
            <person name="Wei S."/>
            <person name="Zheng Y."/>
            <person name="Lin W."/>
            <person name="Duan Y."/>
            <person name="Cao H."/>
            <person name="Xiong S."/>
            <person name="Wang X."/>
            <person name="Wei L."/>
            <person name="Li C."/>
            <person name="Ma Q."/>
            <person name="Ju M."/>
            <person name="Zhao R."/>
            <person name="Li G."/>
            <person name="Mu C."/>
            <person name="Tian Q."/>
            <person name="Mei H."/>
            <person name="Zhang T."/>
            <person name="Gao T."/>
            <person name="Zhang H."/>
        </authorList>
    </citation>
    <scope>NUCLEOTIDE SEQUENCE</scope>
    <source>
        <strain evidence="1">G01</strain>
    </source>
</reference>
<reference evidence="1" key="1">
    <citation type="submission" date="2020-06" db="EMBL/GenBank/DDBJ databases">
        <authorList>
            <person name="Li T."/>
            <person name="Hu X."/>
            <person name="Zhang T."/>
            <person name="Song X."/>
            <person name="Zhang H."/>
            <person name="Dai N."/>
            <person name="Sheng W."/>
            <person name="Hou X."/>
            <person name="Wei L."/>
        </authorList>
    </citation>
    <scope>NUCLEOTIDE SEQUENCE</scope>
    <source>
        <strain evidence="1">G01</strain>
        <tissue evidence="1">Leaf</tissue>
    </source>
</reference>
<sequence length="84" mass="9623">MALLRLLCTSEKFLHFMSCRNTSKKRILYPFIGHSRTSPLRRRSRCWDSISGPDQTAWGAFPSAPAKNTELININYSLYVKVSS</sequence>
<proteinExistence type="predicted"/>
<name>A0AAW2QT73_9LAMI</name>
<dbReference type="EMBL" id="JACGWK010000002">
    <property type="protein sequence ID" value="KAL0371187.1"/>
    <property type="molecule type" value="Genomic_DNA"/>
</dbReference>
<dbReference type="AlphaFoldDB" id="A0AAW2QT73"/>
<comment type="caution">
    <text evidence="1">The sequence shown here is derived from an EMBL/GenBank/DDBJ whole genome shotgun (WGS) entry which is preliminary data.</text>
</comment>